<evidence type="ECO:0000313" key="7">
    <source>
        <dbReference type="EMBL" id="PIR84697.1"/>
    </source>
</evidence>
<dbReference type="PROSITE" id="PS00409">
    <property type="entry name" value="PROKAR_NTER_METHYL"/>
    <property type="match status" value="1"/>
</dbReference>
<evidence type="ECO:0000256" key="4">
    <source>
        <dbReference type="ARBA" id="ARBA00022989"/>
    </source>
</evidence>
<keyword evidence="3 6" id="KW-0812">Transmembrane</keyword>
<proteinExistence type="predicted"/>
<dbReference type="EMBL" id="PFBI01000004">
    <property type="protein sequence ID" value="PIR84697.1"/>
    <property type="molecule type" value="Genomic_DNA"/>
</dbReference>
<comment type="caution">
    <text evidence="7">The sequence shown here is derived from an EMBL/GenBank/DDBJ whole genome shotgun (WGS) entry which is preliminary data.</text>
</comment>
<dbReference type="PANTHER" id="PTHR30093">
    <property type="entry name" value="GENERAL SECRETION PATHWAY PROTEIN G"/>
    <property type="match status" value="1"/>
</dbReference>
<evidence type="ECO:0000313" key="8">
    <source>
        <dbReference type="Proteomes" id="UP000229344"/>
    </source>
</evidence>
<dbReference type="Pfam" id="PF07963">
    <property type="entry name" value="N_methyl"/>
    <property type="match status" value="1"/>
</dbReference>
<dbReference type="NCBIfam" id="TIGR02532">
    <property type="entry name" value="IV_pilin_GFxxxE"/>
    <property type="match status" value="1"/>
</dbReference>
<protein>
    <recommendedName>
        <fullName evidence="9">Type II secretion system protein GspG C-terminal domain-containing protein</fullName>
    </recommendedName>
</protein>
<dbReference type="GO" id="GO:0015628">
    <property type="term" value="P:protein secretion by the type II secretion system"/>
    <property type="evidence" value="ECO:0007669"/>
    <property type="project" value="InterPro"/>
</dbReference>
<dbReference type="GO" id="GO:0015627">
    <property type="term" value="C:type II protein secretion system complex"/>
    <property type="evidence" value="ECO:0007669"/>
    <property type="project" value="InterPro"/>
</dbReference>
<reference evidence="8" key="1">
    <citation type="submission" date="2017-09" db="EMBL/GenBank/DDBJ databases">
        <title>Depth-based differentiation of microbial function through sediment-hosted aquifers and enrichment of novel symbionts in the deep terrestrial subsurface.</title>
        <authorList>
            <person name="Probst A.J."/>
            <person name="Ladd B."/>
            <person name="Jarett J.K."/>
            <person name="Geller-Mcgrath D.E."/>
            <person name="Sieber C.M.K."/>
            <person name="Emerson J.B."/>
            <person name="Anantharaman K."/>
            <person name="Thomas B.C."/>
            <person name="Malmstrom R."/>
            <person name="Stieglmeier M."/>
            <person name="Klingl A."/>
            <person name="Woyke T."/>
            <person name="Ryan C.M."/>
            <person name="Banfield J.F."/>
        </authorList>
    </citation>
    <scope>NUCLEOTIDE SEQUENCE [LARGE SCALE GENOMIC DNA]</scope>
</reference>
<dbReference type="SUPFAM" id="SSF54523">
    <property type="entry name" value="Pili subunits"/>
    <property type="match status" value="1"/>
</dbReference>
<dbReference type="GO" id="GO:0016020">
    <property type="term" value="C:membrane"/>
    <property type="evidence" value="ECO:0007669"/>
    <property type="project" value="UniProtKB-SubCell"/>
</dbReference>
<dbReference type="Proteomes" id="UP000229344">
    <property type="component" value="Unassembled WGS sequence"/>
</dbReference>
<evidence type="ECO:0000256" key="1">
    <source>
        <dbReference type="ARBA" id="ARBA00004167"/>
    </source>
</evidence>
<evidence type="ECO:0000256" key="5">
    <source>
        <dbReference type="ARBA" id="ARBA00023136"/>
    </source>
</evidence>
<dbReference type="Gene3D" id="3.30.700.10">
    <property type="entry name" value="Glycoprotein, Type 4 Pilin"/>
    <property type="match status" value="1"/>
</dbReference>
<feature type="transmembrane region" description="Helical" evidence="6">
    <location>
        <begin position="12"/>
        <end position="36"/>
    </location>
</feature>
<keyword evidence="5 6" id="KW-0472">Membrane</keyword>
<name>A0A2H0UE84_9BACT</name>
<accession>A0A2H0UE84</accession>
<evidence type="ECO:0000256" key="6">
    <source>
        <dbReference type="SAM" id="Phobius"/>
    </source>
</evidence>
<dbReference type="InterPro" id="IPR045584">
    <property type="entry name" value="Pilin-like"/>
</dbReference>
<dbReference type="InterPro" id="IPR012902">
    <property type="entry name" value="N_methyl_site"/>
</dbReference>
<sequence>MYTILKERKQTGFTLIELLVVIAIIGILASIALASLNTAREKAQNTNYLSQIDAYQKVFELYYSDNGFYPKSGVSATGAEYCLGEGYPNGTCWHNTGTGRSENSTFNTALKQYISALPIPAVINPSASLQGAIYKHLNSGGGYDVQYFLAGNNQNCGKGTFISNISGNTRCQIIK</sequence>
<dbReference type="PANTHER" id="PTHR30093:SF44">
    <property type="entry name" value="TYPE II SECRETION SYSTEM CORE PROTEIN G"/>
    <property type="match status" value="1"/>
</dbReference>
<keyword evidence="4 6" id="KW-1133">Transmembrane helix</keyword>
<evidence type="ECO:0008006" key="9">
    <source>
        <dbReference type="Google" id="ProtNLM"/>
    </source>
</evidence>
<dbReference type="PRINTS" id="PR00813">
    <property type="entry name" value="BCTERIALGSPG"/>
</dbReference>
<evidence type="ECO:0000256" key="2">
    <source>
        <dbReference type="ARBA" id="ARBA00022481"/>
    </source>
</evidence>
<gene>
    <name evidence="7" type="ORF">COU16_00725</name>
</gene>
<comment type="subcellular location">
    <subcellularLocation>
        <location evidence="1">Membrane</location>
        <topology evidence="1">Single-pass membrane protein</topology>
    </subcellularLocation>
</comment>
<dbReference type="InterPro" id="IPR000983">
    <property type="entry name" value="Bac_GSPG_pilin"/>
</dbReference>
<keyword evidence="2" id="KW-0488">Methylation</keyword>
<dbReference type="AlphaFoldDB" id="A0A2H0UE84"/>
<organism evidence="7 8">
    <name type="scientific">Candidatus Kaiserbacteria bacterium CG10_big_fil_rev_8_21_14_0_10_47_16</name>
    <dbReference type="NCBI Taxonomy" id="1974608"/>
    <lineage>
        <taxon>Bacteria</taxon>
        <taxon>Candidatus Kaiseribacteriota</taxon>
    </lineage>
</organism>
<evidence type="ECO:0000256" key="3">
    <source>
        <dbReference type="ARBA" id="ARBA00022692"/>
    </source>
</evidence>